<dbReference type="InterPro" id="IPR032675">
    <property type="entry name" value="LRR_dom_sf"/>
</dbReference>
<dbReference type="PANTHER" id="PTHR24366">
    <property type="entry name" value="IG(IMMUNOGLOBULIN) AND LRR(LEUCINE RICH REPEAT) DOMAINS"/>
    <property type="match status" value="1"/>
</dbReference>
<evidence type="ECO:0000256" key="2">
    <source>
        <dbReference type="ARBA" id="ARBA00022737"/>
    </source>
</evidence>
<evidence type="ECO:0000256" key="1">
    <source>
        <dbReference type="ARBA" id="ARBA00022614"/>
    </source>
</evidence>
<keyword evidence="3" id="KW-0472">Membrane</keyword>
<keyword evidence="1" id="KW-0433">Leucine-rich repeat</keyword>
<evidence type="ECO:0008006" key="7">
    <source>
        <dbReference type="Google" id="ProtNLM"/>
    </source>
</evidence>
<feature type="chain" id="PRO_5035949047" description="LRRCT domain-containing protein" evidence="4">
    <location>
        <begin position="22"/>
        <end position="831"/>
    </location>
</feature>
<dbReference type="OrthoDB" id="28057at2759"/>
<dbReference type="Gene3D" id="3.80.10.10">
    <property type="entry name" value="Ribonuclease Inhibitor"/>
    <property type="match status" value="4"/>
</dbReference>
<keyword evidence="3" id="KW-1133">Transmembrane helix</keyword>
<feature type="transmembrane region" description="Helical" evidence="3">
    <location>
        <begin position="764"/>
        <end position="784"/>
    </location>
</feature>
<dbReference type="SMART" id="SM00365">
    <property type="entry name" value="LRR_SD22"/>
    <property type="match status" value="6"/>
</dbReference>
<reference evidence="5 6" key="1">
    <citation type="submission" date="2020-04" db="EMBL/GenBank/DDBJ databases">
        <authorList>
            <person name="Alioto T."/>
            <person name="Alioto T."/>
            <person name="Gomez Garrido J."/>
        </authorList>
    </citation>
    <scope>NUCLEOTIDE SEQUENCE [LARGE SCALE GENOMIC DNA]</scope>
</reference>
<dbReference type="EMBL" id="CADEPI010000239">
    <property type="protein sequence ID" value="CAB3381612.1"/>
    <property type="molecule type" value="Genomic_DNA"/>
</dbReference>
<sequence length="831" mass="92042">MDRRATTLLLLFAAGATLVCGEEQCPFSCYCDEISRYIHCEGDLTKVTKIPQKVPRYVERLELREFRLGVLKWETTRGAFPNKLIELSIRHSDITELINGSLVMLNHLSTLDISHNGIQVVHPGTLDNLLLLRHLDLGWNKLKEVKSIFVGLNNLETLNLSNNKLEALSFKTFSGLQRLQWLDLSENKITSVEPGTFLPMPGLERLVLSLNPLKSLQRFEFLGSRLRYMDVSNLKLKRVPQSLGPSVRELRAVANELSVVRRGDFESYPNLNLLDLSVNRLEIIEDDALGRLESLLKLWLSDNKLSKIPKSLPRSLNILVLDRNQISALSKDDLAGLPKLKQLSLRGNKISKVEGSVFGALPGLRQLDLAQNSLRTATLGPNGLEEVDLSDNNELVVTAESMEHSPHLQTLTLGNFSAKSFDLKAAIGPLSELSTLNLAGSADFAAQLFQFQLWFGIKEVNVQNCSLRNVPENVWAQKGKLRVLHLSLNPWNCSRGFSAALAKRDGRLRIIDSQNMLCDNGTSVFANASGDVTAEPSLPPTRTQILAPTSIEPNATSKPQSTLPLSYEKIKPPTAKITTQLGAKAADLQTTPVVAVKSTSEPASTKTPAIVRRPQSTLLKIAKLTEKMLKGENRVLEKSRAYRIGHKYTTPKSMTTEGPTPTETTKAKITIPNEFQTTETATAEINHEAVTLNYTTTETEEPEPATTEAAAPLTTTAKDEESFESGMIIVGGEEFYDEPLNRNYSEAQAAKFGLPAGAASNVPVGLIMCLSSLTVSMLLILFVYHCRLKYKWAVINRPEDEPMDLRVLNSYRDNAAADNYRSEYGPLDVRY</sequence>
<dbReference type="SMART" id="SM00369">
    <property type="entry name" value="LRR_TYP"/>
    <property type="match status" value="10"/>
</dbReference>
<evidence type="ECO:0000313" key="6">
    <source>
        <dbReference type="Proteomes" id="UP000494165"/>
    </source>
</evidence>
<dbReference type="InterPro" id="IPR001611">
    <property type="entry name" value="Leu-rich_rpt"/>
</dbReference>
<comment type="caution">
    <text evidence="5">The sequence shown here is derived from an EMBL/GenBank/DDBJ whole genome shotgun (WGS) entry which is preliminary data.</text>
</comment>
<evidence type="ECO:0000313" key="5">
    <source>
        <dbReference type="EMBL" id="CAB3381612.1"/>
    </source>
</evidence>
<feature type="signal peptide" evidence="4">
    <location>
        <begin position="1"/>
        <end position="21"/>
    </location>
</feature>
<keyword evidence="6" id="KW-1185">Reference proteome</keyword>
<dbReference type="SUPFAM" id="SSF52047">
    <property type="entry name" value="RNI-like"/>
    <property type="match status" value="1"/>
</dbReference>
<accession>A0A8S1DG78</accession>
<organism evidence="5 6">
    <name type="scientific">Cloeon dipterum</name>
    <dbReference type="NCBI Taxonomy" id="197152"/>
    <lineage>
        <taxon>Eukaryota</taxon>
        <taxon>Metazoa</taxon>
        <taxon>Ecdysozoa</taxon>
        <taxon>Arthropoda</taxon>
        <taxon>Hexapoda</taxon>
        <taxon>Insecta</taxon>
        <taxon>Pterygota</taxon>
        <taxon>Palaeoptera</taxon>
        <taxon>Ephemeroptera</taxon>
        <taxon>Pisciforma</taxon>
        <taxon>Baetidae</taxon>
        <taxon>Cloeon</taxon>
    </lineage>
</organism>
<dbReference type="SUPFAM" id="SSF52058">
    <property type="entry name" value="L domain-like"/>
    <property type="match status" value="1"/>
</dbReference>
<protein>
    <recommendedName>
        <fullName evidence="7">LRRCT domain-containing protein</fullName>
    </recommendedName>
</protein>
<name>A0A8S1DG78_9INSE</name>
<dbReference type="Pfam" id="PF13855">
    <property type="entry name" value="LRR_8"/>
    <property type="match status" value="4"/>
</dbReference>
<keyword evidence="4" id="KW-0732">Signal</keyword>
<evidence type="ECO:0000256" key="4">
    <source>
        <dbReference type="SAM" id="SignalP"/>
    </source>
</evidence>
<proteinExistence type="predicted"/>
<dbReference type="AlphaFoldDB" id="A0A8S1DG78"/>
<gene>
    <name evidence="5" type="ORF">CLODIP_2_CD06860</name>
</gene>
<evidence type="ECO:0000256" key="3">
    <source>
        <dbReference type="SAM" id="Phobius"/>
    </source>
</evidence>
<dbReference type="Proteomes" id="UP000494165">
    <property type="component" value="Unassembled WGS sequence"/>
</dbReference>
<dbReference type="PANTHER" id="PTHR24366:SF168">
    <property type="entry name" value="GH22922P-RELATED"/>
    <property type="match status" value="1"/>
</dbReference>
<keyword evidence="2" id="KW-0677">Repeat</keyword>
<dbReference type="PROSITE" id="PS51450">
    <property type="entry name" value="LRR"/>
    <property type="match status" value="3"/>
</dbReference>
<dbReference type="InterPro" id="IPR003591">
    <property type="entry name" value="Leu-rich_rpt_typical-subtyp"/>
</dbReference>
<keyword evidence="3" id="KW-0812">Transmembrane</keyword>